<organism evidence="3 4">
    <name type="scientific">Babjeviella inositovora NRRL Y-12698</name>
    <dbReference type="NCBI Taxonomy" id="984486"/>
    <lineage>
        <taxon>Eukaryota</taxon>
        <taxon>Fungi</taxon>
        <taxon>Dikarya</taxon>
        <taxon>Ascomycota</taxon>
        <taxon>Saccharomycotina</taxon>
        <taxon>Pichiomycetes</taxon>
        <taxon>Serinales incertae sedis</taxon>
        <taxon>Babjeviella</taxon>
    </lineage>
</organism>
<evidence type="ECO:0000256" key="1">
    <source>
        <dbReference type="SAM" id="MobiDB-lite"/>
    </source>
</evidence>
<evidence type="ECO:0000313" key="3">
    <source>
        <dbReference type="EMBL" id="ODQ82860.1"/>
    </source>
</evidence>
<evidence type="ECO:0000313" key="4">
    <source>
        <dbReference type="Proteomes" id="UP000094336"/>
    </source>
</evidence>
<keyword evidence="4" id="KW-1185">Reference proteome</keyword>
<dbReference type="GO" id="GO:0031048">
    <property type="term" value="P:regulatory ncRNA-mediated heterochromatin formation"/>
    <property type="evidence" value="ECO:0007669"/>
    <property type="project" value="TreeGrafter"/>
</dbReference>
<dbReference type="Pfam" id="PF08313">
    <property type="entry name" value="SCA7"/>
    <property type="match status" value="1"/>
</dbReference>
<dbReference type="GO" id="GO:1904802">
    <property type="term" value="P:RITS complex assembly"/>
    <property type="evidence" value="ECO:0007669"/>
    <property type="project" value="TreeGrafter"/>
</dbReference>
<dbReference type="PANTHER" id="PTHR47805">
    <property type="entry name" value="SAGA-ASSOCIATED FACTOR 73"/>
    <property type="match status" value="1"/>
</dbReference>
<name>A0A1E3QYW2_9ASCO</name>
<gene>
    <name evidence="3" type="ORF">BABINDRAFT_164593</name>
</gene>
<dbReference type="InterPro" id="IPR041251">
    <property type="entry name" value="Znf_C2H2_13"/>
</dbReference>
<feature type="compositionally biased region" description="Low complexity" evidence="1">
    <location>
        <begin position="128"/>
        <end position="139"/>
    </location>
</feature>
<dbReference type="InterPro" id="IPR013243">
    <property type="entry name" value="SCA7_dom"/>
</dbReference>
<dbReference type="GeneID" id="30148121"/>
<dbReference type="GO" id="GO:0000124">
    <property type="term" value="C:SAGA complex"/>
    <property type="evidence" value="ECO:0007669"/>
    <property type="project" value="InterPro"/>
</dbReference>
<protein>
    <recommendedName>
        <fullName evidence="2">SCA7 domain-containing protein</fullName>
    </recommendedName>
</protein>
<dbReference type="EMBL" id="KV454426">
    <property type="protein sequence ID" value="ODQ82860.1"/>
    <property type="molecule type" value="Genomic_DNA"/>
</dbReference>
<dbReference type="Gene3D" id="6.10.140.1270">
    <property type="match status" value="1"/>
</dbReference>
<dbReference type="InterPro" id="IPR037804">
    <property type="entry name" value="SGF73"/>
</dbReference>
<feature type="compositionally biased region" description="Basic residues" evidence="1">
    <location>
        <begin position="163"/>
        <end position="174"/>
    </location>
</feature>
<feature type="region of interest" description="Disordered" evidence="1">
    <location>
        <begin position="128"/>
        <end position="178"/>
    </location>
</feature>
<dbReference type="RefSeq" id="XP_018988188.1">
    <property type="nucleotide sequence ID" value="XM_019130268.1"/>
</dbReference>
<dbReference type="PROSITE" id="PS51505">
    <property type="entry name" value="SCA7"/>
    <property type="match status" value="1"/>
</dbReference>
<proteinExistence type="predicted"/>
<dbReference type="STRING" id="984486.A0A1E3QYW2"/>
<dbReference type="Pfam" id="PF18508">
    <property type="entry name" value="zf_C2H2_13"/>
    <property type="match status" value="1"/>
</dbReference>
<dbReference type="Proteomes" id="UP000094336">
    <property type="component" value="Unassembled WGS sequence"/>
</dbReference>
<accession>A0A1E3QYW2</accession>
<evidence type="ECO:0000259" key="2">
    <source>
        <dbReference type="PROSITE" id="PS51505"/>
    </source>
</evidence>
<sequence length="345" mass="37975">MSKSVPPGYKRKEIQSLVPDEILQTLGPDYDEELNLSDIKTHQEKPKGSWKEFGILLDAGEPQDELGTNPLAAPLNYRVCNHCNRPILASHIAKHITDCLLKKEKKSSPKKRKVVELDDLDNDIPLAALASDAPTPSADADAKAKKPKKPKKVKDPSATPQPKKPRKEKPKAAPKVKGPVDVEKQCGVPLPNGGFCARSLTCKTHSMGAKRAVLGRSAPYDQLLLAYQRKNQARMAAGVAAAQAARDDMETASLEPLDPDEETHQVLEGLGKNLAYPLERHTITPIRMKTRFVRMREMFASAILPRGVVNGMGSIHGRVGILDVDKPPEQQWVYVKGPQRVQKPK</sequence>
<dbReference type="GO" id="GO:0006357">
    <property type="term" value="P:regulation of transcription by RNA polymerase II"/>
    <property type="evidence" value="ECO:0007669"/>
    <property type="project" value="TreeGrafter"/>
</dbReference>
<dbReference type="AlphaFoldDB" id="A0A1E3QYW2"/>
<dbReference type="OrthoDB" id="21678at2759"/>
<reference evidence="4" key="1">
    <citation type="submission" date="2016-05" db="EMBL/GenBank/DDBJ databases">
        <title>Comparative genomics of biotechnologically important yeasts.</title>
        <authorList>
            <consortium name="DOE Joint Genome Institute"/>
            <person name="Riley R."/>
            <person name="Haridas S."/>
            <person name="Wolfe K.H."/>
            <person name="Lopes M.R."/>
            <person name="Hittinger C.T."/>
            <person name="Goker M."/>
            <person name="Salamov A."/>
            <person name="Wisecaver J."/>
            <person name="Long T.M."/>
            <person name="Aerts A.L."/>
            <person name="Barry K."/>
            <person name="Choi C."/>
            <person name="Clum A."/>
            <person name="Coughlan A.Y."/>
            <person name="Deshpande S."/>
            <person name="Douglass A.P."/>
            <person name="Hanson S.J."/>
            <person name="Klenk H.-P."/>
            <person name="Labutti K."/>
            <person name="Lapidus A."/>
            <person name="Lindquist E."/>
            <person name="Lipzen A."/>
            <person name="Meier-Kolthoff J.P."/>
            <person name="Ohm R.A."/>
            <person name="Otillar R.P."/>
            <person name="Pangilinan J."/>
            <person name="Peng Y."/>
            <person name="Rokas A."/>
            <person name="Rosa C.A."/>
            <person name="Scheuner C."/>
            <person name="Sibirny A.A."/>
            <person name="Slot J.C."/>
            <person name="Stielow J.B."/>
            <person name="Sun H."/>
            <person name="Kurtzman C.P."/>
            <person name="Blackwell M."/>
            <person name="Grigoriev I.V."/>
            <person name="Jeffries T.W."/>
        </authorList>
    </citation>
    <scope>NUCLEOTIDE SEQUENCE [LARGE SCALE GENOMIC DNA]</scope>
    <source>
        <strain evidence="4">NRRL Y-12698</strain>
    </source>
</reference>
<dbReference type="PANTHER" id="PTHR47805:SF1">
    <property type="entry name" value="SAGA-ASSOCIATED FACTOR 73"/>
    <property type="match status" value="1"/>
</dbReference>
<feature type="domain" description="SCA7" evidence="2">
    <location>
        <begin position="173"/>
        <end position="239"/>
    </location>
</feature>